<evidence type="ECO:0000313" key="2">
    <source>
        <dbReference type="Proteomes" id="UP000434101"/>
    </source>
</evidence>
<reference evidence="1 2" key="1">
    <citation type="submission" date="2020-01" db="EMBL/GenBank/DDBJ databases">
        <title>Natronorubrum sp. JWXQ-INN 674 isolated from Inner Mongolia Autonomous Region of China.</title>
        <authorList>
            <person name="Xue Q."/>
        </authorList>
    </citation>
    <scope>NUCLEOTIDE SEQUENCE [LARGE SCALE GENOMIC DNA]</scope>
    <source>
        <strain evidence="1 2">JWXQ-INN-674</strain>
    </source>
</reference>
<sequence length="57" mass="5839">MAVVCALVAGGGVTIPVRRGRLEVIPPDELTSLAVVLASPVGASLETGLDLRAELER</sequence>
<name>A0A6B0VIP3_9EURY</name>
<comment type="caution">
    <text evidence="1">The sequence shown here is derived from an EMBL/GenBank/DDBJ whole genome shotgun (WGS) entry which is preliminary data.</text>
</comment>
<protein>
    <submittedName>
        <fullName evidence="1">Uncharacterized protein</fullName>
    </submittedName>
</protein>
<proteinExistence type="predicted"/>
<dbReference type="EMBL" id="WUYX01000019">
    <property type="protein sequence ID" value="MXV61394.1"/>
    <property type="molecule type" value="Genomic_DNA"/>
</dbReference>
<accession>A0A6B0VIP3</accession>
<organism evidence="1 2">
    <name type="scientific">Natronorubrum halalkaliphilum</name>
    <dbReference type="NCBI Taxonomy" id="2691917"/>
    <lineage>
        <taxon>Archaea</taxon>
        <taxon>Methanobacteriati</taxon>
        <taxon>Methanobacteriota</taxon>
        <taxon>Stenosarchaea group</taxon>
        <taxon>Halobacteria</taxon>
        <taxon>Halobacteriales</taxon>
        <taxon>Natrialbaceae</taxon>
        <taxon>Natronorubrum</taxon>
    </lineage>
</organism>
<dbReference type="RefSeq" id="WP_160063241.1">
    <property type="nucleotide sequence ID" value="NZ_WUYX01000019.1"/>
</dbReference>
<keyword evidence="2" id="KW-1185">Reference proteome</keyword>
<gene>
    <name evidence="1" type="ORF">GS429_04805</name>
</gene>
<evidence type="ECO:0000313" key="1">
    <source>
        <dbReference type="EMBL" id="MXV61394.1"/>
    </source>
</evidence>
<dbReference type="Proteomes" id="UP000434101">
    <property type="component" value="Unassembled WGS sequence"/>
</dbReference>
<dbReference type="AlphaFoldDB" id="A0A6B0VIP3"/>